<feature type="domain" description="Galactosyltransferase C-terminal" evidence="12">
    <location>
        <begin position="268"/>
        <end position="344"/>
    </location>
</feature>
<dbReference type="GO" id="GO:0005794">
    <property type="term" value="C:Golgi apparatus"/>
    <property type="evidence" value="ECO:0007669"/>
    <property type="project" value="TreeGrafter"/>
</dbReference>
<comment type="function">
    <text evidence="11">Catalyzes the transfer of galactose onto proteins or lipids.</text>
</comment>
<organism evidence="14 15">
    <name type="scientific">Meloidogyne floridensis</name>
    <dbReference type="NCBI Taxonomy" id="298350"/>
    <lineage>
        <taxon>Eukaryota</taxon>
        <taxon>Metazoa</taxon>
        <taxon>Ecdysozoa</taxon>
        <taxon>Nematoda</taxon>
        <taxon>Chromadorea</taxon>
        <taxon>Rhabditida</taxon>
        <taxon>Tylenchina</taxon>
        <taxon>Tylenchomorpha</taxon>
        <taxon>Tylenchoidea</taxon>
        <taxon>Meloidogynidae</taxon>
        <taxon>Meloidogyninae</taxon>
        <taxon>Meloidogyne</taxon>
    </lineage>
</organism>
<evidence type="ECO:0000256" key="2">
    <source>
        <dbReference type="ARBA" id="ARBA00004922"/>
    </source>
</evidence>
<evidence type="ECO:0000256" key="8">
    <source>
        <dbReference type="ARBA" id="ARBA00022989"/>
    </source>
</evidence>
<keyword evidence="6" id="KW-0812">Transmembrane</keyword>
<evidence type="ECO:0000256" key="9">
    <source>
        <dbReference type="ARBA" id="ARBA00023136"/>
    </source>
</evidence>
<keyword evidence="7 11" id="KW-0735">Signal-anchor</keyword>
<dbReference type="GO" id="GO:0006688">
    <property type="term" value="P:glycosphingolipid biosynthetic process"/>
    <property type="evidence" value="ECO:0007669"/>
    <property type="project" value="TreeGrafter"/>
</dbReference>
<keyword evidence="8" id="KW-1133">Transmembrane helix</keyword>
<evidence type="ECO:0000259" key="12">
    <source>
        <dbReference type="Pfam" id="PF02709"/>
    </source>
</evidence>
<dbReference type="GO" id="GO:0008378">
    <property type="term" value="F:galactosyltransferase activity"/>
    <property type="evidence" value="ECO:0007669"/>
    <property type="project" value="TreeGrafter"/>
</dbReference>
<evidence type="ECO:0000259" key="13">
    <source>
        <dbReference type="Pfam" id="PF13733"/>
    </source>
</evidence>
<dbReference type="GO" id="GO:0005975">
    <property type="term" value="P:carbohydrate metabolic process"/>
    <property type="evidence" value="ECO:0007669"/>
    <property type="project" value="InterPro"/>
</dbReference>
<comment type="cofactor">
    <cofactor evidence="11">
        <name>Mn(2+)</name>
        <dbReference type="ChEBI" id="CHEBI:29035"/>
    </cofactor>
</comment>
<evidence type="ECO:0000256" key="10">
    <source>
        <dbReference type="ARBA" id="ARBA00023180"/>
    </source>
</evidence>
<comment type="subcellular location">
    <subcellularLocation>
        <location evidence="1 11">Membrane</location>
        <topology evidence="1 11">Single-pass type II membrane protein</topology>
    </subcellularLocation>
</comment>
<feature type="domain" description="Galactosyltransferase N-terminal" evidence="13">
    <location>
        <begin position="144"/>
        <end position="262"/>
    </location>
</feature>
<dbReference type="EC" id="2.4.1.-" evidence="11"/>
<evidence type="ECO:0000256" key="11">
    <source>
        <dbReference type="RuleBase" id="RU368121"/>
    </source>
</evidence>
<dbReference type="InterPro" id="IPR003859">
    <property type="entry name" value="Galactosyl_T"/>
</dbReference>
<comment type="pathway">
    <text evidence="2 11">Protein modification; protein glycosylation.</text>
</comment>
<name>A0A915NPM7_9BILA</name>
<dbReference type="InterPro" id="IPR027995">
    <property type="entry name" value="Galactosyl_T_N"/>
</dbReference>
<evidence type="ECO:0000256" key="6">
    <source>
        <dbReference type="ARBA" id="ARBA00022692"/>
    </source>
</evidence>
<dbReference type="GO" id="GO:0046872">
    <property type="term" value="F:metal ion binding"/>
    <property type="evidence" value="ECO:0007669"/>
    <property type="project" value="UniProtKB-UniRule"/>
</dbReference>
<reference evidence="15" key="1">
    <citation type="submission" date="2022-11" db="UniProtKB">
        <authorList>
            <consortium name="WormBaseParasite"/>
        </authorList>
    </citation>
    <scope>IDENTIFICATION</scope>
</reference>
<proteinExistence type="inferred from homology"/>
<dbReference type="PANTHER" id="PTHR19300">
    <property type="entry name" value="BETA-1,4-GALACTOSYLTRANSFERASE"/>
    <property type="match status" value="1"/>
</dbReference>
<evidence type="ECO:0000256" key="7">
    <source>
        <dbReference type="ARBA" id="ARBA00022968"/>
    </source>
</evidence>
<keyword evidence="4 11" id="KW-0328">Glycosyltransferase</keyword>
<dbReference type="PRINTS" id="PR02050">
    <property type="entry name" value="B14GALTRFASE"/>
</dbReference>
<dbReference type="GO" id="GO:0016020">
    <property type="term" value="C:membrane"/>
    <property type="evidence" value="ECO:0007669"/>
    <property type="project" value="UniProtKB-SubCell"/>
</dbReference>
<sequence length="405" mass="46541">MRTSIFSICSLAVCLRRILLLSVASSLVYLALWNFSFPSEWKNPLISPSTQYRSLLSNDRPQNLINSKDERPINDLTEAINYNKLDNLLLETAASKSILMGAIKLEEVTEAQQQKEKELPPPLSKSEYCPELEKNIYLKGHIGQATLLIEELEEGEVANANTDLDPGGSWKPLNCTARHKMAVIIPYRDRKSHLVRLLDFLIPLLKRQFLDFRFINGDNLFNKGRIMNAAFLFAQQKLNVNCVVFHDVDMFPQDDRTPYECPIINEPRHLGAFVSSLGYQLWYKEIVGGALAININDYLRVNGFSNSYWAWGGEDDDMGKRILSNNFTIGRPNSDYVRFSMLKHVKRKRVQPKLVYKLLEEAEKRMATDGINEEGKWRIIKVDIRPLYYHLIVDVGDPPSDWNTK</sequence>
<dbReference type="SUPFAM" id="SSF53448">
    <property type="entry name" value="Nucleotide-diphospho-sugar transferases"/>
    <property type="match status" value="1"/>
</dbReference>
<dbReference type="Pfam" id="PF02709">
    <property type="entry name" value="Glyco_transf_7C"/>
    <property type="match status" value="1"/>
</dbReference>
<dbReference type="InterPro" id="IPR029044">
    <property type="entry name" value="Nucleotide-diphossugar_trans"/>
</dbReference>
<evidence type="ECO:0000256" key="3">
    <source>
        <dbReference type="ARBA" id="ARBA00005735"/>
    </source>
</evidence>
<evidence type="ECO:0000256" key="4">
    <source>
        <dbReference type="ARBA" id="ARBA00022676"/>
    </source>
</evidence>
<dbReference type="PANTHER" id="PTHR19300:SF46">
    <property type="entry name" value="BETA-1,4-N-ACETYLGALACTOSAMINYLTRANSFERASE"/>
    <property type="match status" value="1"/>
</dbReference>
<keyword evidence="10 11" id="KW-0325">Glycoprotein</keyword>
<evidence type="ECO:0000256" key="5">
    <source>
        <dbReference type="ARBA" id="ARBA00022679"/>
    </source>
</evidence>
<keyword evidence="11" id="KW-0464">Manganese</keyword>
<accession>A0A915NPM7</accession>
<keyword evidence="5 11" id="KW-0808">Transferase</keyword>
<keyword evidence="14" id="KW-1185">Reference proteome</keyword>
<evidence type="ECO:0000256" key="1">
    <source>
        <dbReference type="ARBA" id="ARBA00004606"/>
    </source>
</evidence>
<evidence type="ECO:0000313" key="14">
    <source>
        <dbReference type="Proteomes" id="UP000887560"/>
    </source>
</evidence>
<dbReference type="AlphaFoldDB" id="A0A915NPM7"/>
<protein>
    <recommendedName>
        <fullName evidence="11">Beta-1,4-N-acetylgalactosaminyltransferase</fullName>
        <ecNumber evidence="11">2.4.1.-</ecNumber>
    </recommendedName>
    <alternativeName>
        <fullName evidence="11">Beta-4-GalNAcT</fullName>
    </alternativeName>
</protein>
<dbReference type="Pfam" id="PF13733">
    <property type="entry name" value="Glyco_transf_7N"/>
    <property type="match status" value="1"/>
</dbReference>
<keyword evidence="9" id="KW-0472">Membrane</keyword>
<dbReference type="Gene3D" id="3.90.550.10">
    <property type="entry name" value="Spore Coat Polysaccharide Biosynthesis Protein SpsA, Chain A"/>
    <property type="match status" value="1"/>
</dbReference>
<dbReference type="WBParaSite" id="scf7180000419678.g4169">
    <property type="protein sequence ID" value="scf7180000419678.g4169"/>
    <property type="gene ID" value="scf7180000419678.g4169"/>
</dbReference>
<dbReference type="GO" id="GO:0033842">
    <property type="term" value="F:N-acetyl-beta-glucosaminyl-derivative 4-beta-N-acetylgalactosaminyltransferase activity"/>
    <property type="evidence" value="ECO:0007669"/>
    <property type="project" value="TreeGrafter"/>
</dbReference>
<keyword evidence="11" id="KW-0479">Metal-binding</keyword>
<evidence type="ECO:0000313" key="15">
    <source>
        <dbReference type="WBParaSite" id="scf7180000419678.g4169"/>
    </source>
</evidence>
<comment type="similarity">
    <text evidence="3 11">Belongs to the glycosyltransferase 7 family.</text>
</comment>
<dbReference type="InterPro" id="IPR027791">
    <property type="entry name" value="Galactosyl_T_C"/>
</dbReference>
<dbReference type="Proteomes" id="UP000887560">
    <property type="component" value="Unplaced"/>
</dbReference>